<dbReference type="PROSITE" id="PS00079">
    <property type="entry name" value="MULTICOPPER_OXIDASE1"/>
    <property type="match status" value="1"/>
</dbReference>
<dbReference type="Gene3D" id="2.60.40.420">
    <property type="entry name" value="Cupredoxins - blue copper proteins"/>
    <property type="match status" value="3"/>
</dbReference>
<keyword evidence="1" id="KW-0479">Metal-binding</keyword>
<dbReference type="InterPro" id="IPR045087">
    <property type="entry name" value="Cu-oxidase_fam"/>
</dbReference>
<dbReference type="AlphaFoldDB" id="A0A5D3K438"/>
<feature type="domain" description="Plastocyanin-like" evidence="3">
    <location>
        <begin position="268"/>
        <end position="359"/>
    </location>
</feature>
<evidence type="ECO:0000256" key="1">
    <source>
        <dbReference type="ARBA" id="ARBA00022723"/>
    </source>
</evidence>
<organism evidence="6 7">
    <name type="scientific">Bradyrhizobium rifense</name>
    <dbReference type="NCBI Taxonomy" id="515499"/>
    <lineage>
        <taxon>Bacteria</taxon>
        <taxon>Pseudomonadati</taxon>
        <taxon>Pseudomonadota</taxon>
        <taxon>Alphaproteobacteria</taxon>
        <taxon>Hyphomicrobiales</taxon>
        <taxon>Nitrobacteraceae</taxon>
        <taxon>Bradyrhizobium</taxon>
    </lineage>
</organism>
<proteinExistence type="predicted"/>
<evidence type="ECO:0000313" key="7">
    <source>
        <dbReference type="Proteomes" id="UP000324758"/>
    </source>
</evidence>
<feature type="domain" description="Plastocyanin-like" evidence="5">
    <location>
        <begin position="155"/>
        <end position="226"/>
    </location>
</feature>
<evidence type="ECO:0000259" key="5">
    <source>
        <dbReference type="Pfam" id="PF07732"/>
    </source>
</evidence>
<dbReference type="CDD" id="cd13900">
    <property type="entry name" value="CuRO_3_Tth-MCO_like"/>
    <property type="match status" value="1"/>
</dbReference>
<dbReference type="PANTHER" id="PTHR11709">
    <property type="entry name" value="MULTI-COPPER OXIDASE"/>
    <property type="match status" value="1"/>
</dbReference>
<keyword evidence="2" id="KW-0560">Oxidoreductase</keyword>
<evidence type="ECO:0000256" key="2">
    <source>
        <dbReference type="ARBA" id="ARBA00023002"/>
    </source>
</evidence>
<dbReference type="Pfam" id="PF00394">
    <property type="entry name" value="Cu-oxidase"/>
    <property type="match status" value="1"/>
</dbReference>
<dbReference type="Pfam" id="PF07732">
    <property type="entry name" value="Cu-oxidase_3"/>
    <property type="match status" value="1"/>
</dbReference>
<sequence>MQHDPNDGSPERTMAGTAGLSRRQLLGAAGALSLIGGPARAQHAMHDHAGAAHSADMSPTMGMVPEAAVPAMDQPLVEPEVRRSVNGVLSTTLRCAYAYRQIGGVRLYVRSYEGGSPGPTLRMKPGETLRIKLINDLPPNRDGLPADISHPHQFNNTNFHFHGAHASPSGIADNVMRSMAPGHSYNIEIALPADHTSGTYWYHPHHHGSADIQMSSGMVGALIVEGDFAGVPEITTARERLLVLTQVVHDANGMIENFETLFPETATRFLAINGQRRPVIEMRPGEVQRWRILNAAYQDDMLLDLEKHDLHAIAYDGIQLGAVQKLKQLLIAPGQRADILVKAGGPGTYALNAAPYDQGHPSPVGPLARIVVSGAPMEMKLPGALPAAPLASIKDTEITNRRKVVLSATAPEADAAGHWQEFGFFIDGKKFDPGRIDQRVKLGAVEEWTIVNTHEHDDHVFHIHTNPFQVVSVNGKALAVPEWRDSVIVERKGGQVVFRSRFLDFTGVYMLHCHMMNHEEMGMMQTVEVYKA</sequence>
<dbReference type="PROSITE" id="PS00080">
    <property type="entry name" value="MULTICOPPER_OXIDASE2"/>
    <property type="match status" value="1"/>
</dbReference>
<keyword evidence="7" id="KW-1185">Reference proteome</keyword>
<protein>
    <submittedName>
        <fullName evidence="6">Multicopper oxidase family protein</fullName>
    </submittedName>
</protein>
<dbReference type="PROSITE" id="PS51318">
    <property type="entry name" value="TAT"/>
    <property type="match status" value="1"/>
</dbReference>
<reference evidence="6 7" key="1">
    <citation type="submission" date="2019-08" db="EMBL/GenBank/DDBJ databases">
        <title>Bradyrhizobium hipponensis sp. nov., a rhizobium isolated from a Lupinus angustifolius root nodule in Tunisia.</title>
        <authorList>
            <person name="Off K."/>
            <person name="Rejili M."/>
            <person name="Mars M."/>
            <person name="Brachmann A."/>
            <person name="Marin M."/>
        </authorList>
    </citation>
    <scope>NUCLEOTIDE SEQUENCE [LARGE SCALE GENOMIC DNA]</scope>
    <source>
        <strain evidence="6 7">CTAW71</strain>
    </source>
</reference>
<feature type="domain" description="Plastocyanin-like" evidence="4">
    <location>
        <begin position="419"/>
        <end position="530"/>
    </location>
</feature>
<dbReference type="GO" id="GO:0005507">
    <property type="term" value="F:copper ion binding"/>
    <property type="evidence" value="ECO:0007669"/>
    <property type="project" value="InterPro"/>
</dbReference>
<evidence type="ECO:0000259" key="3">
    <source>
        <dbReference type="Pfam" id="PF00394"/>
    </source>
</evidence>
<evidence type="ECO:0000259" key="4">
    <source>
        <dbReference type="Pfam" id="PF07731"/>
    </source>
</evidence>
<dbReference type="InterPro" id="IPR011706">
    <property type="entry name" value="Cu-oxidase_C"/>
</dbReference>
<dbReference type="GO" id="GO:0016491">
    <property type="term" value="F:oxidoreductase activity"/>
    <property type="evidence" value="ECO:0007669"/>
    <property type="project" value="UniProtKB-KW"/>
</dbReference>
<gene>
    <name evidence="6" type="ORF">FXB40_40220</name>
</gene>
<accession>A0A5D3K438</accession>
<name>A0A5D3K438_9BRAD</name>
<dbReference type="InterPro" id="IPR002355">
    <property type="entry name" value="Cu_oxidase_Cu_BS"/>
</dbReference>
<dbReference type="InterPro" id="IPR006311">
    <property type="entry name" value="TAT_signal"/>
</dbReference>
<dbReference type="EMBL" id="VSSS01000071">
    <property type="protein sequence ID" value="TYL87516.1"/>
    <property type="molecule type" value="Genomic_DNA"/>
</dbReference>
<dbReference type="InterPro" id="IPR008972">
    <property type="entry name" value="Cupredoxin"/>
</dbReference>
<dbReference type="InterPro" id="IPR001117">
    <property type="entry name" value="Cu-oxidase_2nd"/>
</dbReference>
<dbReference type="OrthoDB" id="9757546at2"/>
<dbReference type="Pfam" id="PF07731">
    <property type="entry name" value="Cu-oxidase_2"/>
    <property type="match status" value="1"/>
</dbReference>
<dbReference type="SUPFAM" id="SSF49503">
    <property type="entry name" value="Cupredoxins"/>
    <property type="match status" value="3"/>
</dbReference>
<dbReference type="InterPro" id="IPR033138">
    <property type="entry name" value="Cu_oxidase_CS"/>
</dbReference>
<comment type="caution">
    <text evidence="6">The sequence shown here is derived from an EMBL/GenBank/DDBJ whole genome shotgun (WGS) entry which is preliminary data.</text>
</comment>
<dbReference type="Proteomes" id="UP000324758">
    <property type="component" value="Unassembled WGS sequence"/>
</dbReference>
<dbReference type="PANTHER" id="PTHR11709:SF518">
    <property type="entry name" value="MULTICOPPER OXIDASE"/>
    <property type="match status" value="1"/>
</dbReference>
<evidence type="ECO:0000313" key="6">
    <source>
        <dbReference type="EMBL" id="TYL87516.1"/>
    </source>
</evidence>
<dbReference type="CDD" id="cd13853">
    <property type="entry name" value="CuRO_1_Tth-MCO_like"/>
    <property type="match status" value="1"/>
</dbReference>
<dbReference type="InterPro" id="IPR011707">
    <property type="entry name" value="Cu-oxidase-like_N"/>
</dbReference>